<gene>
    <name evidence="3" type="ORF">ESP50_14085</name>
</gene>
<protein>
    <submittedName>
        <fullName evidence="3">Gamma-glutamylcyclotransferase</fullName>
    </submittedName>
</protein>
<dbReference type="Proteomes" id="UP000292686">
    <property type="component" value="Unassembled WGS sequence"/>
</dbReference>
<organism evidence="3 4">
    <name type="scientific">Agromyces atrinae</name>
    <dbReference type="NCBI Taxonomy" id="592376"/>
    <lineage>
        <taxon>Bacteria</taxon>
        <taxon>Bacillati</taxon>
        <taxon>Actinomycetota</taxon>
        <taxon>Actinomycetes</taxon>
        <taxon>Micrococcales</taxon>
        <taxon>Microbacteriaceae</taxon>
        <taxon>Agromyces</taxon>
    </lineage>
</organism>
<proteinExistence type="predicted"/>
<dbReference type="GO" id="GO:0016740">
    <property type="term" value="F:transferase activity"/>
    <property type="evidence" value="ECO:0007669"/>
    <property type="project" value="UniProtKB-KW"/>
</dbReference>
<dbReference type="EMBL" id="SDPM01000008">
    <property type="protein sequence ID" value="RXZ85620.1"/>
    <property type="molecule type" value="Genomic_DNA"/>
</dbReference>
<dbReference type="InterPro" id="IPR036568">
    <property type="entry name" value="GGCT-like_sf"/>
</dbReference>
<accession>A0A4Q2M937</accession>
<comment type="caution">
    <text evidence="3">The sequence shown here is derived from an EMBL/GenBank/DDBJ whole genome shotgun (WGS) entry which is preliminary data.</text>
</comment>
<dbReference type="OrthoDB" id="9798388at2"/>
<feature type="domain" description="Gamma-glutamylcyclotransferase AIG2-like" evidence="2">
    <location>
        <begin position="67"/>
        <end position="174"/>
    </location>
</feature>
<feature type="compositionally biased region" description="Basic residues" evidence="1">
    <location>
        <begin position="30"/>
        <end position="46"/>
    </location>
</feature>
<name>A0A4Q2M937_9MICO</name>
<evidence type="ECO:0000256" key="1">
    <source>
        <dbReference type="SAM" id="MobiDB-lite"/>
    </source>
</evidence>
<sequence length="177" mass="19577">MHPALVARDRPGAECAHALLHDPLPAGQQHRYRGARRPRGGPRRLARRDPSPTRRGHHREAVVSELLFSYGTLRLPDVQHGTFGRRIETTDDALPGFRLTTVRILDPHVIALSGSDEHPMLERTDDPADHVAGGVLELTEAELLAADSYEVDDYARERVIRASGRLAWAYLAAPPAP</sequence>
<feature type="region of interest" description="Disordered" evidence="1">
    <location>
        <begin position="21"/>
        <end position="57"/>
    </location>
</feature>
<dbReference type="InterPro" id="IPR013024">
    <property type="entry name" value="GGCT-like"/>
</dbReference>
<dbReference type="SUPFAM" id="SSF110857">
    <property type="entry name" value="Gamma-glutamyl cyclotransferase-like"/>
    <property type="match status" value="1"/>
</dbReference>
<keyword evidence="4" id="KW-1185">Reference proteome</keyword>
<dbReference type="Gene3D" id="3.10.490.10">
    <property type="entry name" value="Gamma-glutamyl cyclotransferase-like"/>
    <property type="match status" value="1"/>
</dbReference>
<evidence type="ECO:0000259" key="2">
    <source>
        <dbReference type="Pfam" id="PF06094"/>
    </source>
</evidence>
<dbReference type="CDD" id="cd06661">
    <property type="entry name" value="GGCT_like"/>
    <property type="match status" value="1"/>
</dbReference>
<dbReference type="InterPro" id="IPR009288">
    <property type="entry name" value="AIG2-like_dom"/>
</dbReference>
<dbReference type="Pfam" id="PF06094">
    <property type="entry name" value="GGACT"/>
    <property type="match status" value="1"/>
</dbReference>
<evidence type="ECO:0000313" key="3">
    <source>
        <dbReference type="EMBL" id="RXZ85620.1"/>
    </source>
</evidence>
<reference evidence="3 4" key="1">
    <citation type="submission" date="2019-01" db="EMBL/GenBank/DDBJ databases">
        <title>Agromyces.</title>
        <authorList>
            <person name="Li J."/>
        </authorList>
    </citation>
    <scope>NUCLEOTIDE SEQUENCE [LARGE SCALE GENOMIC DNA]</scope>
    <source>
        <strain evidence="3 4">DSM 23870</strain>
    </source>
</reference>
<evidence type="ECO:0000313" key="4">
    <source>
        <dbReference type="Proteomes" id="UP000292686"/>
    </source>
</evidence>
<dbReference type="AlphaFoldDB" id="A0A4Q2M937"/>
<keyword evidence="3" id="KW-0808">Transferase</keyword>